<dbReference type="InterPro" id="IPR052898">
    <property type="entry name" value="ACAD10-like"/>
</dbReference>
<keyword evidence="3" id="KW-1185">Reference proteome</keyword>
<evidence type="ECO:0000259" key="1">
    <source>
        <dbReference type="Pfam" id="PF01636"/>
    </source>
</evidence>
<dbReference type="InterPro" id="IPR041726">
    <property type="entry name" value="ACAD10_11_N"/>
</dbReference>
<proteinExistence type="predicted"/>
<name>A0A4D7JMI3_9BACT</name>
<dbReference type="Pfam" id="PF01636">
    <property type="entry name" value="APH"/>
    <property type="match status" value="1"/>
</dbReference>
<dbReference type="PANTHER" id="PTHR47829:SF1">
    <property type="entry name" value="HAD FAMILY PHOSPHATASE"/>
    <property type="match status" value="1"/>
</dbReference>
<dbReference type="EMBL" id="CP028923">
    <property type="protein sequence ID" value="QCK16811.1"/>
    <property type="molecule type" value="Genomic_DNA"/>
</dbReference>
<dbReference type="RefSeq" id="WP_137092404.1">
    <property type="nucleotide sequence ID" value="NZ_CP028923.1"/>
</dbReference>
<dbReference type="Proteomes" id="UP000298616">
    <property type="component" value="Chromosome"/>
</dbReference>
<dbReference type="InterPro" id="IPR002575">
    <property type="entry name" value="Aminoglycoside_PTrfase"/>
</dbReference>
<dbReference type="OrthoDB" id="3806873at2"/>
<dbReference type="KEGG" id="fpf:DCC35_19775"/>
<dbReference type="PROSITE" id="PS00108">
    <property type="entry name" value="PROTEIN_KINASE_ST"/>
    <property type="match status" value="1"/>
</dbReference>
<sequence>MSNSIDQPTSLKSDKVSFDNLQKYLKDTLNIPGTVEVKQFPSGFSNLTYLIKTENKEFVLRRPPVGANIKSAHDMSREYKVLSLLKPVYDKIPDPIAYCDDENIIGAPFYLMERVKGIILRQKPPEGIDLNAELMKKLSTKTVDLLAELHTIPLEDELKNFGKPEGYVQRQVEGWIKRYYKAETDKIEAIDDVVKWLQNNMPDDLAGTFIHNDFKYDNLVLNPDNLTNVLAVLDWEMATVGNPLMDLGTTLGYWTEINDPDAMKYNLTWIPGNLNRQEFAERYAEKSGQNINNILFYYVFGLFKIGVIVQQIYKRYTLGHTKDERFAALPYVLKGCTDMATRAIDQNKISSLY</sequence>
<gene>
    <name evidence="2" type="ORF">DCC35_19775</name>
</gene>
<keyword evidence="2" id="KW-0808">Transferase</keyword>
<protein>
    <submittedName>
        <fullName evidence="2">Phosphotransferase family protein</fullName>
    </submittedName>
</protein>
<dbReference type="InterPro" id="IPR008271">
    <property type="entry name" value="Ser/Thr_kinase_AS"/>
</dbReference>
<organism evidence="2 3">
    <name type="scientific">Mangrovivirga cuniculi</name>
    <dbReference type="NCBI Taxonomy" id="2715131"/>
    <lineage>
        <taxon>Bacteria</taxon>
        <taxon>Pseudomonadati</taxon>
        <taxon>Bacteroidota</taxon>
        <taxon>Cytophagia</taxon>
        <taxon>Cytophagales</taxon>
        <taxon>Mangrovivirgaceae</taxon>
        <taxon>Mangrovivirga</taxon>
    </lineage>
</organism>
<dbReference type="PANTHER" id="PTHR47829">
    <property type="entry name" value="HYDROLASE, PUTATIVE (AFU_ORTHOLOGUE AFUA_1G12880)-RELATED"/>
    <property type="match status" value="1"/>
</dbReference>
<evidence type="ECO:0000313" key="2">
    <source>
        <dbReference type="EMBL" id="QCK16811.1"/>
    </source>
</evidence>
<reference evidence="2 3" key="1">
    <citation type="submission" date="2018-04" db="EMBL/GenBank/DDBJ databases">
        <title>Complete genome uncultured novel isolate.</title>
        <authorList>
            <person name="Merlino G."/>
        </authorList>
    </citation>
    <scope>NUCLEOTIDE SEQUENCE [LARGE SCALE GENOMIC DNA]</scope>
    <source>
        <strain evidence="3">R1DC9</strain>
    </source>
</reference>
<dbReference type="CDD" id="cd05154">
    <property type="entry name" value="ACAD10_11_N-like"/>
    <property type="match status" value="1"/>
</dbReference>
<dbReference type="Gene3D" id="3.90.1200.10">
    <property type="match status" value="1"/>
</dbReference>
<accession>A0A4D7JMI3</accession>
<dbReference type="AlphaFoldDB" id="A0A4D7JMI3"/>
<dbReference type="GO" id="GO:0004672">
    <property type="term" value="F:protein kinase activity"/>
    <property type="evidence" value="ECO:0007669"/>
    <property type="project" value="InterPro"/>
</dbReference>
<feature type="domain" description="Aminoglycoside phosphotransferase" evidence="1">
    <location>
        <begin position="36"/>
        <end position="261"/>
    </location>
</feature>
<dbReference type="InterPro" id="IPR011009">
    <property type="entry name" value="Kinase-like_dom_sf"/>
</dbReference>
<evidence type="ECO:0000313" key="3">
    <source>
        <dbReference type="Proteomes" id="UP000298616"/>
    </source>
</evidence>
<dbReference type="Gene3D" id="3.30.200.20">
    <property type="entry name" value="Phosphorylase Kinase, domain 1"/>
    <property type="match status" value="1"/>
</dbReference>
<dbReference type="SUPFAM" id="SSF56112">
    <property type="entry name" value="Protein kinase-like (PK-like)"/>
    <property type="match status" value="1"/>
</dbReference>